<feature type="transmembrane region" description="Helical" evidence="8">
    <location>
        <begin position="159"/>
        <end position="179"/>
    </location>
</feature>
<dbReference type="Gene3D" id="1.10.3470.10">
    <property type="entry name" value="ABC transporter involved in vitamin B12 uptake, BtuC"/>
    <property type="match status" value="1"/>
</dbReference>
<evidence type="ECO:0000256" key="3">
    <source>
        <dbReference type="ARBA" id="ARBA00022448"/>
    </source>
</evidence>
<organism evidence="9 10">
    <name type="scientific">Paenibacillus lacisoli</name>
    <dbReference type="NCBI Taxonomy" id="3064525"/>
    <lineage>
        <taxon>Bacteria</taxon>
        <taxon>Bacillati</taxon>
        <taxon>Bacillota</taxon>
        <taxon>Bacilli</taxon>
        <taxon>Bacillales</taxon>
        <taxon>Paenibacillaceae</taxon>
        <taxon>Paenibacillus</taxon>
    </lineage>
</organism>
<dbReference type="CDD" id="cd06550">
    <property type="entry name" value="TM_ABC_iron-siderophores_like"/>
    <property type="match status" value="1"/>
</dbReference>
<keyword evidence="3" id="KW-0813">Transport</keyword>
<evidence type="ECO:0000256" key="4">
    <source>
        <dbReference type="ARBA" id="ARBA00022475"/>
    </source>
</evidence>
<comment type="subcellular location">
    <subcellularLocation>
        <location evidence="1">Cell membrane</location>
        <topology evidence="1">Multi-pass membrane protein</topology>
    </subcellularLocation>
</comment>
<keyword evidence="6 8" id="KW-1133">Transmembrane helix</keyword>
<keyword evidence="7 8" id="KW-0472">Membrane</keyword>
<evidence type="ECO:0000256" key="7">
    <source>
        <dbReference type="ARBA" id="ARBA00023136"/>
    </source>
</evidence>
<keyword evidence="5 8" id="KW-0812">Transmembrane</keyword>
<name>A0ABT9C6F6_9BACL</name>
<evidence type="ECO:0000256" key="2">
    <source>
        <dbReference type="ARBA" id="ARBA00007935"/>
    </source>
</evidence>
<evidence type="ECO:0000313" key="9">
    <source>
        <dbReference type="EMBL" id="MDO7904845.1"/>
    </source>
</evidence>
<keyword evidence="4" id="KW-1003">Cell membrane</keyword>
<dbReference type="Pfam" id="PF01032">
    <property type="entry name" value="FecCD"/>
    <property type="match status" value="1"/>
</dbReference>
<evidence type="ECO:0000256" key="5">
    <source>
        <dbReference type="ARBA" id="ARBA00022692"/>
    </source>
</evidence>
<gene>
    <name evidence="9" type="ORF">Q5741_00290</name>
</gene>
<feature type="transmembrane region" description="Helical" evidence="8">
    <location>
        <begin position="98"/>
        <end position="118"/>
    </location>
</feature>
<dbReference type="EMBL" id="JAUQTB010000001">
    <property type="protein sequence ID" value="MDO7904845.1"/>
    <property type="molecule type" value="Genomic_DNA"/>
</dbReference>
<evidence type="ECO:0000256" key="6">
    <source>
        <dbReference type="ARBA" id="ARBA00022989"/>
    </source>
</evidence>
<feature type="transmembrane region" description="Helical" evidence="8">
    <location>
        <begin position="286"/>
        <end position="305"/>
    </location>
</feature>
<feature type="transmembrane region" description="Helical" evidence="8">
    <location>
        <begin position="312"/>
        <end position="334"/>
    </location>
</feature>
<evidence type="ECO:0000256" key="1">
    <source>
        <dbReference type="ARBA" id="ARBA00004651"/>
    </source>
</evidence>
<feature type="transmembrane region" description="Helical" evidence="8">
    <location>
        <begin position="202"/>
        <end position="221"/>
    </location>
</feature>
<proteinExistence type="inferred from homology"/>
<feature type="transmembrane region" description="Helical" evidence="8">
    <location>
        <begin position="124"/>
        <end position="147"/>
    </location>
</feature>
<dbReference type="PANTHER" id="PTHR30472:SF64">
    <property type="entry name" value="IRON(3+)-HYDROXAMATE IMPORT SYSTEM PERMEASE PROTEIN FHUG"/>
    <property type="match status" value="1"/>
</dbReference>
<comment type="similarity">
    <text evidence="2">Belongs to the binding-protein-dependent transport system permease family. FecCD subfamily.</text>
</comment>
<dbReference type="SUPFAM" id="SSF81345">
    <property type="entry name" value="ABC transporter involved in vitamin B12 uptake, BtuC"/>
    <property type="match status" value="1"/>
</dbReference>
<feature type="transmembrane region" description="Helical" evidence="8">
    <location>
        <begin position="69"/>
        <end position="86"/>
    </location>
</feature>
<evidence type="ECO:0000256" key="8">
    <source>
        <dbReference type="SAM" id="Phobius"/>
    </source>
</evidence>
<protein>
    <submittedName>
        <fullName evidence="9">Iron ABC transporter permease</fullName>
    </submittedName>
</protein>
<dbReference type="InterPro" id="IPR037294">
    <property type="entry name" value="ABC_BtuC-like"/>
</dbReference>
<reference evidence="9 10" key="1">
    <citation type="submission" date="2023-07" db="EMBL/GenBank/DDBJ databases">
        <title>Paenibacillus sp. JX-17 nov. isolated from soil.</title>
        <authorList>
            <person name="Wan Y."/>
            <person name="Liu B."/>
        </authorList>
    </citation>
    <scope>NUCLEOTIDE SEQUENCE [LARGE SCALE GENOMIC DNA]</scope>
    <source>
        <strain evidence="9 10">JX-17</strain>
    </source>
</reference>
<evidence type="ECO:0000313" key="10">
    <source>
        <dbReference type="Proteomes" id="UP001240171"/>
    </source>
</evidence>
<dbReference type="InterPro" id="IPR000522">
    <property type="entry name" value="ABC_transptr_permease_BtuC"/>
</dbReference>
<sequence>MDIHQIEKDRKNRALFLCAAGTLVALLIIMISLNTGSTRLTPLEILRTLMGFGSYADQLILLEYRLPRILVTVLAGAGLGLAGAVFQGVSRNALADPGILGIHAGAALGLIVFVSFFRTMDGPAALLIPIFTFFGGAAAAFIVILFSLDRRRGLLPIRLLLVGIAVAAGMSAVTLLLSLKLDEETYTFAARWLAGSVWGRDWIHVLSLLPWIVILGGVLYGRSRTLDLFSLGDDLAASVGSSVTRNRLVMLLLAVGLSCASVSMTGSIGFIGLIAPNIAKRLVGPAHRYMLPLSACIGTIILVAADTIGRSIFLPNMIPAGVVVAAVGGPYFLYQLMRVKN</sequence>
<accession>A0ABT9C6F6</accession>
<feature type="transmembrane region" description="Helical" evidence="8">
    <location>
        <begin position="14"/>
        <end position="33"/>
    </location>
</feature>
<keyword evidence="10" id="KW-1185">Reference proteome</keyword>
<dbReference type="Proteomes" id="UP001240171">
    <property type="component" value="Unassembled WGS sequence"/>
</dbReference>
<dbReference type="PANTHER" id="PTHR30472">
    <property type="entry name" value="FERRIC ENTEROBACTIN TRANSPORT SYSTEM PERMEASE PROTEIN"/>
    <property type="match status" value="1"/>
</dbReference>
<comment type="caution">
    <text evidence="9">The sequence shown here is derived from an EMBL/GenBank/DDBJ whole genome shotgun (WGS) entry which is preliminary data.</text>
</comment>
<feature type="transmembrane region" description="Helical" evidence="8">
    <location>
        <begin position="248"/>
        <end position="274"/>
    </location>
</feature>